<keyword evidence="2" id="KW-0255">Endonuclease</keyword>
<dbReference type="Gene3D" id="3.40.50.300">
    <property type="entry name" value="P-loop containing nucleotide triphosphate hydrolases"/>
    <property type="match status" value="1"/>
</dbReference>
<dbReference type="PANTHER" id="PTHR43581">
    <property type="entry name" value="ATP/GTP PHOSPHATASE"/>
    <property type="match status" value="1"/>
</dbReference>
<accession>A0ABV9C7T7</accession>
<dbReference type="InterPro" id="IPR051396">
    <property type="entry name" value="Bact_Antivir_Def_Nuclease"/>
</dbReference>
<dbReference type="InterPro" id="IPR027417">
    <property type="entry name" value="P-loop_NTPase"/>
</dbReference>
<organism evidence="2 3">
    <name type="scientific">Sphaerisporangium dianthi</name>
    <dbReference type="NCBI Taxonomy" id="1436120"/>
    <lineage>
        <taxon>Bacteria</taxon>
        <taxon>Bacillati</taxon>
        <taxon>Actinomycetota</taxon>
        <taxon>Actinomycetes</taxon>
        <taxon>Streptosporangiales</taxon>
        <taxon>Streptosporangiaceae</taxon>
        <taxon>Sphaerisporangium</taxon>
    </lineage>
</organism>
<dbReference type="SUPFAM" id="SSF52540">
    <property type="entry name" value="P-loop containing nucleoside triphosphate hydrolases"/>
    <property type="match status" value="1"/>
</dbReference>
<keyword evidence="2" id="KW-0378">Hydrolase</keyword>
<evidence type="ECO:0000259" key="1">
    <source>
        <dbReference type="Pfam" id="PF13304"/>
    </source>
</evidence>
<protein>
    <submittedName>
        <fullName evidence="2">ATP-dependent endonuclease</fullName>
    </submittedName>
</protein>
<name>A0ABV9C7T7_9ACTN</name>
<keyword evidence="2" id="KW-0540">Nuclease</keyword>
<comment type="caution">
    <text evidence="2">The sequence shown here is derived from an EMBL/GenBank/DDBJ whole genome shotgun (WGS) entry which is preliminary data.</text>
</comment>
<evidence type="ECO:0000313" key="3">
    <source>
        <dbReference type="Proteomes" id="UP001596004"/>
    </source>
</evidence>
<dbReference type="RefSeq" id="WP_380835487.1">
    <property type="nucleotide sequence ID" value="NZ_JBHSFP010000001.1"/>
</dbReference>
<reference evidence="3" key="1">
    <citation type="journal article" date="2019" name="Int. J. Syst. Evol. Microbiol.">
        <title>The Global Catalogue of Microorganisms (GCM) 10K type strain sequencing project: providing services to taxonomists for standard genome sequencing and annotation.</title>
        <authorList>
            <consortium name="The Broad Institute Genomics Platform"/>
            <consortium name="The Broad Institute Genome Sequencing Center for Infectious Disease"/>
            <person name="Wu L."/>
            <person name="Ma J."/>
        </authorList>
    </citation>
    <scope>NUCLEOTIDE SEQUENCE [LARGE SCALE GENOMIC DNA]</scope>
    <source>
        <strain evidence="3">CGMCC 4.7132</strain>
    </source>
</reference>
<dbReference type="GO" id="GO:0004519">
    <property type="term" value="F:endonuclease activity"/>
    <property type="evidence" value="ECO:0007669"/>
    <property type="project" value="UniProtKB-KW"/>
</dbReference>
<dbReference type="InterPro" id="IPR003959">
    <property type="entry name" value="ATPase_AAA_core"/>
</dbReference>
<proteinExistence type="predicted"/>
<sequence>MSGKGLPGMLQALQSPSADRYREDIRKFQLINQFMKDVLEDSTVEILVPYNSKTVHIQVGDRVLPLENLGAGVSQILLIATIASLHNNALICIEEPETNLNPIMLRKLVRHLNLRTSNMYLMTTHSSNLLDDPSVAILQVEYDSDYGGTQVSKALTASQRARIAQHLGYRASDLIQSNAIVWVEGPSDRIYVNHWISTADPRLIEGAHYSVMFYGGRLLAHLTGEVADMPEQNTEEFIQLLPINRNPAILIDSDKRDALTLINATKWRVCSEVEDKGGISWVTAGREIENYVPVDIFVASVQEAHPSVQPQIEVSEFSSRFQSFVKSSGPAEAGKIRNPNKVIIAEKACAMSSGEIWDVLDLRQKVEELVSYLQAANHLDPLPGPLGS</sequence>
<dbReference type="PANTHER" id="PTHR43581:SF2">
    <property type="entry name" value="EXCINUCLEASE ATPASE SUBUNIT"/>
    <property type="match status" value="1"/>
</dbReference>
<feature type="domain" description="ATPase AAA-type core" evidence="1">
    <location>
        <begin position="29"/>
        <end position="131"/>
    </location>
</feature>
<dbReference type="Pfam" id="PF13304">
    <property type="entry name" value="AAA_21"/>
    <property type="match status" value="1"/>
</dbReference>
<keyword evidence="3" id="KW-1185">Reference proteome</keyword>
<gene>
    <name evidence="2" type="ORF">ACFO60_00130</name>
</gene>
<dbReference type="EMBL" id="JBHSFP010000001">
    <property type="protein sequence ID" value="MFC4529151.1"/>
    <property type="molecule type" value="Genomic_DNA"/>
</dbReference>
<evidence type="ECO:0000313" key="2">
    <source>
        <dbReference type="EMBL" id="MFC4529151.1"/>
    </source>
</evidence>
<dbReference type="Proteomes" id="UP001596004">
    <property type="component" value="Unassembled WGS sequence"/>
</dbReference>